<dbReference type="PANTHER" id="PTHR33052">
    <property type="entry name" value="DUF4228 DOMAIN PROTEIN-RELATED"/>
    <property type="match status" value="1"/>
</dbReference>
<evidence type="ECO:0000256" key="1">
    <source>
        <dbReference type="SAM" id="MobiDB-lite"/>
    </source>
</evidence>
<accession>A0A8B7CLA9</accession>
<dbReference type="AlphaFoldDB" id="A0A8B7CLA9"/>
<feature type="region of interest" description="Disordered" evidence="1">
    <location>
        <begin position="115"/>
        <end position="173"/>
    </location>
</feature>
<dbReference type="InterPro" id="IPR025322">
    <property type="entry name" value="PADRE_dom"/>
</dbReference>
<evidence type="ECO:0000313" key="3">
    <source>
        <dbReference type="RefSeq" id="XP_008801449.2"/>
    </source>
</evidence>
<feature type="compositionally biased region" description="Basic and acidic residues" evidence="1">
    <location>
        <begin position="164"/>
        <end position="173"/>
    </location>
</feature>
<proteinExistence type="predicted"/>
<dbReference type="KEGG" id="pda:103715555"/>
<dbReference type="GeneID" id="103715555"/>
<dbReference type="RefSeq" id="XP_008801449.2">
    <property type="nucleotide sequence ID" value="XM_008803227.4"/>
</dbReference>
<feature type="compositionally biased region" description="Basic and acidic residues" evidence="1">
    <location>
        <begin position="137"/>
        <end position="156"/>
    </location>
</feature>
<protein>
    <submittedName>
        <fullName evidence="3">Uncharacterized protein LOC103715555</fullName>
    </submittedName>
</protein>
<dbReference type="OrthoDB" id="736928at2759"/>
<gene>
    <name evidence="3" type="primary">LOC103715555</name>
</gene>
<reference evidence="2" key="1">
    <citation type="journal article" date="2019" name="Nat. Commun.">
        <title>Genome-wide association mapping of date palm fruit traits.</title>
        <authorList>
            <person name="Hazzouri K.M."/>
            <person name="Gros-Balthazard M."/>
            <person name="Flowers J.M."/>
            <person name="Copetti D."/>
            <person name="Lemansour A."/>
            <person name="Lebrun M."/>
            <person name="Masmoudi K."/>
            <person name="Ferrand S."/>
            <person name="Dhar M.I."/>
            <person name="Fresquez Z.A."/>
            <person name="Rosas U."/>
            <person name="Zhang J."/>
            <person name="Talag J."/>
            <person name="Lee S."/>
            <person name="Kudrna D."/>
            <person name="Powell R.F."/>
            <person name="Leitch I.J."/>
            <person name="Krueger R.R."/>
            <person name="Wing R.A."/>
            <person name="Amiri K.M.A."/>
            <person name="Purugganan M.D."/>
        </authorList>
    </citation>
    <scope>NUCLEOTIDE SEQUENCE [LARGE SCALE GENOMIC DNA]</scope>
    <source>
        <strain evidence="2">cv. Khalas</strain>
    </source>
</reference>
<keyword evidence="2" id="KW-1185">Reference proteome</keyword>
<evidence type="ECO:0000313" key="2">
    <source>
        <dbReference type="Proteomes" id="UP000228380"/>
    </source>
</evidence>
<dbReference type="Proteomes" id="UP000228380">
    <property type="component" value="Chromosome 7"/>
</dbReference>
<sequence>MGCFFSRGSSQQFDGVRVIHINGYVEDFAGTVTAGQVTGKPPKHVLCTSAHLLSIGSQPIRPDDPLEPGLLYFLLPHSVFQSDSSLVDLASLMTRLTAIARRGGPAPAGCLQPVSGSGKLGPGNNGPWRPRARTWKPKLDPIEERCLGRSIGRESYKSPSLSRSPDRNKRPET</sequence>
<reference evidence="3" key="2">
    <citation type="submission" date="2025-08" db="UniProtKB">
        <authorList>
            <consortium name="RefSeq"/>
        </authorList>
    </citation>
    <scope>IDENTIFICATION</scope>
    <source>
        <tissue evidence="3">Young leaves</tissue>
    </source>
</reference>
<name>A0A8B7CLA9_PHODC</name>
<organism evidence="2 3">
    <name type="scientific">Phoenix dactylifera</name>
    <name type="common">Date palm</name>
    <dbReference type="NCBI Taxonomy" id="42345"/>
    <lineage>
        <taxon>Eukaryota</taxon>
        <taxon>Viridiplantae</taxon>
        <taxon>Streptophyta</taxon>
        <taxon>Embryophyta</taxon>
        <taxon>Tracheophyta</taxon>
        <taxon>Spermatophyta</taxon>
        <taxon>Magnoliopsida</taxon>
        <taxon>Liliopsida</taxon>
        <taxon>Arecaceae</taxon>
        <taxon>Coryphoideae</taxon>
        <taxon>Phoeniceae</taxon>
        <taxon>Phoenix</taxon>
    </lineage>
</organism>
<dbReference type="Pfam" id="PF14009">
    <property type="entry name" value="PADRE"/>
    <property type="match status" value="1"/>
</dbReference>